<comment type="caution">
    <text evidence="2">The sequence shown here is derived from an EMBL/GenBank/DDBJ whole genome shotgun (WGS) entry which is preliminary data.</text>
</comment>
<proteinExistence type="predicted"/>
<dbReference type="EMBL" id="JBBXJM010000002">
    <property type="protein sequence ID" value="KAL1410750.1"/>
    <property type="molecule type" value="Genomic_DNA"/>
</dbReference>
<feature type="compositionally biased region" description="Low complexity" evidence="1">
    <location>
        <begin position="57"/>
        <end position="72"/>
    </location>
</feature>
<evidence type="ECO:0000313" key="2">
    <source>
        <dbReference type="EMBL" id="KAL1410750.1"/>
    </source>
</evidence>
<sequence length="307" mass="32465">MAPSYKTGGDDLDDGLELDPDLLASDDEGVDGDDGDFLSADDEPAPAAPSRKRKASGDAAAAAVQDEQGDVAMLPADGDAKKRRREKDKARRAAKRAAAAGDEGPIADPTQLAPGELAALLLTSARATFPNSSPMEIDEVVLGEDRLLAPLPAPSGDGFEPLVARLDDLLKDAPKKPAPGTPRALIVSLSGIRCADVVRAVRDVKRPGGEVAKLFAKHFKLVDQVKYLARTRVAIAVGTPARVAKLLADGALKVKQETVVLFDIGHRDSKNRTLLSLPEARDELWKSLLSGDARAALTRARVKYAAF</sequence>
<dbReference type="GeneID" id="95982735"/>
<dbReference type="RefSeq" id="XP_069210694.1">
    <property type="nucleotide sequence ID" value="XM_069350308.1"/>
</dbReference>
<name>A0ABR3Q7Y4_9TREE</name>
<feature type="region of interest" description="Disordered" evidence="1">
    <location>
        <begin position="1"/>
        <end position="110"/>
    </location>
</feature>
<organism evidence="2 3">
    <name type="scientific">Vanrija albida</name>
    <dbReference type="NCBI Taxonomy" id="181172"/>
    <lineage>
        <taxon>Eukaryota</taxon>
        <taxon>Fungi</taxon>
        <taxon>Dikarya</taxon>
        <taxon>Basidiomycota</taxon>
        <taxon>Agaricomycotina</taxon>
        <taxon>Tremellomycetes</taxon>
        <taxon>Trichosporonales</taxon>
        <taxon>Trichosporonaceae</taxon>
        <taxon>Vanrija</taxon>
    </lineage>
</organism>
<dbReference type="Pfam" id="PF14617">
    <property type="entry name" value="CMS1"/>
    <property type="match status" value="1"/>
</dbReference>
<evidence type="ECO:0000256" key="1">
    <source>
        <dbReference type="SAM" id="MobiDB-lite"/>
    </source>
</evidence>
<dbReference type="PANTHER" id="PTHR24030:SF0">
    <property type="entry name" value="PROTEIN CMSS1"/>
    <property type="match status" value="1"/>
</dbReference>
<evidence type="ECO:0000313" key="3">
    <source>
        <dbReference type="Proteomes" id="UP001565368"/>
    </source>
</evidence>
<dbReference type="PANTHER" id="PTHR24030">
    <property type="entry name" value="PROTEIN CMSS1"/>
    <property type="match status" value="1"/>
</dbReference>
<feature type="compositionally biased region" description="Basic residues" evidence="1">
    <location>
        <begin position="81"/>
        <end position="95"/>
    </location>
</feature>
<feature type="compositionally biased region" description="Acidic residues" evidence="1">
    <location>
        <begin position="10"/>
        <end position="44"/>
    </location>
</feature>
<keyword evidence="3" id="KW-1185">Reference proteome</keyword>
<accession>A0ABR3Q7Y4</accession>
<dbReference type="InterPro" id="IPR032704">
    <property type="entry name" value="Cms1"/>
</dbReference>
<protein>
    <submittedName>
        <fullName evidence="2">Protein cms1</fullName>
    </submittedName>
</protein>
<reference evidence="2 3" key="1">
    <citation type="submission" date="2023-08" db="EMBL/GenBank/DDBJ databases">
        <title>Annotated Genome Sequence of Vanrija albida AlHP1.</title>
        <authorList>
            <person name="Herzog R."/>
        </authorList>
    </citation>
    <scope>NUCLEOTIDE SEQUENCE [LARGE SCALE GENOMIC DNA]</scope>
    <source>
        <strain evidence="2 3">AlHP1</strain>
    </source>
</reference>
<gene>
    <name evidence="2" type="primary">cms1</name>
    <name evidence="2" type="ORF">Q8F55_001692</name>
</gene>
<dbReference type="Proteomes" id="UP001565368">
    <property type="component" value="Unassembled WGS sequence"/>
</dbReference>